<accession>A0A482WXJ0</accession>
<name>A0A482WXJ0_LAOST</name>
<protein>
    <recommendedName>
        <fullName evidence="4">Telomere-associated protein Rif1 N-terminal domain-containing protein</fullName>
    </recommendedName>
</protein>
<feature type="compositionally biased region" description="Low complexity" evidence="1">
    <location>
        <begin position="1857"/>
        <end position="1878"/>
    </location>
</feature>
<feature type="compositionally biased region" description="Low complexity" evidence="1">
    <location>
        <begin position="665"/>
        <end position="675"/>
    </location>
</feature>
<feature type="region of interest" description="Disordered" evidence="1">
    <location>
        <begin position="1204"/>
        <end position="1296"/>
    </location>
</feature>
<feature type="compositionally biased region" description="Polar residues" evidence="1">
    <location>
        <begin position="2005"/>
        <end position="2016"/>
    </location>
</feature>
<dbReference type="EMBL" id="QKKF02022802">
    <property type="protein sequence ID" value="RZF38218.1"/>
    <property type="molecule type" value="Genomic_DNA"/>
</dbReference>
<feature type="compositionally biased region" description="Basic and acidic residues" evidence="1">
    <location>
        <begin position="1470"/>
        <end position="1482"/>
    </location>
</feature>
<proteinExistence type="predicted"/>
<dbReference type="InParanoid" id="A0A482WXJ0"/>
<feature type="compositionally biased region" description="Basic and acidic residues" evidence="1">
    <location>
        <begin position="1417"/>
        <end position="1434"/>
    </location>
</feature>
<reference evidence="2 3" key="1">
    <citation type="journal article" date="2017" name="Gigascience">
        <title>Genome sequence of the small brown planthopper, Laodelphax striatellus.</title>
        <authorList>
            <person name="Zhu J."/>
            <person name="Jiang F."/>
            <person name="Wang X."/>
            <person name="Yang P."/>
            <person name="Bao Y."/>
            <person name="Zhao W."/>
            <person name="Wang W."/>
            <person name="Lu H."/>
            <person name="Wang Q."/>
            <person name="Cui N."/>
            <person name="Li J."/>
            <person name="Chen X."/>
            <person name="Luo L."/>
            <person name="Yu J."/>
            <person name="Kang L."/>
            <person name="Cui F."/>
        </authorList>
    </citation>
    <scope>NUCLEOTIDE SEQUENCE [LARGE SCALE GENOMIC DNA]</scope>
    <source>
        <strain evidence="2">Lst14</strain>
    </source>
</reference>
<dbReference type="Proteomes" id="UP000291343">
    <property type="component" value="Unassembled WGS sequence"/>
</dbReference>
<feature type="compositionally biased region" description="Basic and acidic residues" evidence="1">
    <location>
        <begin position="1717"/>
        <end position="1728"/>
    </location>
</feature>
<evidence type="ECO:0000256" key="1">
    <source>
        <dbReference type="SAM" id="MobiDB-lite"/>
    </source>
</evidence>
<feature type="region of interest" description="Disordered" evidence="1">
    <location>
        <begin position="1897"/>
        <end position="1928"/>
    </location>
</feature>
<feature type="compositionally biased region" description="Basic and acidic residues" evidence="1">
    <location>
        <begin position="1322"/>
        <end position="1338"/>
    </location>
</feature>
<feature type="compositionally biased region" description="Basic and acidic residues" evidence="1">
    <location>
        <begin position="1736"/>
        <end position="1752"/>
    </location>
</feature>
<feature type="region of interest" description="Disordered" evidence="1">
    <location>
        <begin position="660"/>
        <end position="694"/>
    </location>
</feature>
<feature type="region of interest" description="Disordered" evidence="1">
    <location>
        <begin position="1653"/>
        <end position="1676"/>
    </location>
</feature>
<keyword evidence="3" id="KW-1185">Reference proteome</keyword>
<feature type="compositionally biased region" description="Polar residues" evidence="1">
    <location>
        <begin position="1560"/>
        <end position="1570"/>
    </location>
</feature>
<feature type="compositionally biased region" description="Polar residues" evidence="1">
    <location>
        <begin position="1490"/>
        <end position="1499"/>
    </location>
</feature>
<feature type="compositionally biased region" description="Basic and acidic residues" evidence="1">
    <location>
        <begin position="1142"/>
        <end position="1155"/>
    </location>
</feature>
<feature type="region of interest" description="Disordered" evidence="1">
    <location>
        <begin position="1555"/>
        <end position="1581"/>
    </location>
</feature>
<evidence type="ECO:0000313" key="2">
    <source>
        <dbReference type="EMBL" id="RZF38218.1"/>
    </source>
</evidence>
<feature type="compositionally biased region" description="Polar residues" evidence="1">
    <location>
        <begin position="1688"/>
        <end position="1716"/>
    </location>
</feature>
<evidence type="ECO:0000313" key="3">
    <source>
        <dbReference type="Proteomes" id="UP000291343"/>
    </source>
</evidence>
<feature type="region of interest" description="Disordered" evidence="1">
    <location>
        <begin position="812"/>
        <end position="1170"/>
    </location>
</feature>
<gene>
    <name evidence="2" type="ORF">LSTR_LSTR005579</name>
</gene>
<feature type="region of interest" description="Disordered" evidence="1">
    <location>
        <begin position="1688"/>
        <end position="1753"/>
    </location>
</feature>
<evidence type="ECO:0008006" key="4">
    <source>
        <dbReference type="Google" id="ProtNLM"/>
    </source>
</evidence>
<organism evidence="2 3">
    <name type="scientific">Laodelphax striatellus</name>
    <name type="common">Small brown planthopper</name>
    <name type="synonym">Delphax striatella</name>
    <dbReference type="NCBI Taxonomy" id="195883"/>
    <lineage>
        <taxon>Eukaryota</taxon>
        <taxon>Metazoa</taxon>
        <taxon>Ecdysozoa</taxon>
        <taxon>Arthropoda</taxon>
        <taxon>Hexapoda</taxon>
        <taxon>Insecta</taxon>
        <taxon>Pterygota</taxon>
        <taxon>Neoptera</taxon>
        <taxon>Paraneoptera</taxon>
        <taxon>Hemiptera</taxon>
        <taxon>Auchenorrhyncha</taxon>
        <taxon>Fulgoroidea</taxon>
        <taxon>Delphacidae</taxon>
        <taxon>Criomorphinae</taxon>
        <taxon>Laodelphax</taxon>
    </lineage>
</organism>
<feature type="compositionally biased region" description="Basic and acidic residues" evidence="1">
    <location>
        <begin position="1017"/>
        <end position="1034"/>
    </location>
</feature>
<feature type="region of interest" description="Disordered" evidence="1">
    <location>
        <begin position="1855"/>
        <end position="1882"/>
    </location>
</feature>
<dbReference type="OrthoDB" id="5399929at2759"/>
<feature type="region of interest" description="Disordered" evidence="1">
    <location>
        <begin position="1315"/>
        <end position="1344"/>
    </location>
</feature>
<comment type="caution">
    <text evidence="2">The sequence shown here is derived from an EMBL/GenBank/DDBJ whole genome shotgun (WGS) entry which is preliminary data.</text>
</comment>
<feature type="compositionally biased region" description="Low complexity" evidence="1">
    <location>
        <begin position="1817"/>
        <end position="1835"/>
    </location>
</feature>
<dbReference type="STRING" id="195883.A0A482WXJ0"/>
<sequence length="2298" mass="254390">MERYTEVKNKIVASIAGDVIEEKNEVTLSQSISEFHDILNTSDNAVSAARNDLAVLIPLFNKYVLSTNIRIRQVSVPVFEKLQIILTENLTLKQSDWWKVYKKSFEGNCKKLASLKDNGCAEWPDIWSTMTRLLGDELHSSVTLTNSLCKIVEKAFKNKTENKDEEIRNGYFCWKAIVDGFTMAKEPLKKSRAEFLLMPFKSPSIPQSKSICEVKLEAWLHTLSKLSASDEAFIDCVLPPLVDYMFVGNKAAFKFISASRCADEFIGLLKMPSIFKRQAVLLSSSTAICIETIKDNKQLSQIVWMTALDAIKKHIESIGIDDPKTDALLTELISVIDKLASSLPSAEFADLLMMCIQGKHKLLPLKSKFQMLIDITMKPKNLSQLQSPKVHNVIQAFLRLYMPKERTEKIFTVALDALQVAAADTENNDEKTNMVSVLGDAWRAIVGSLIESIQWIDLSAQFICPFILFPLVKNILKCDSKSPMSWKNLLSACIKTSDSNKKNFINELIKHLASLDTESYPASLEVMNMISDMCESFDAIPYYSGVMDSLLKNSNSDSLNPIIQSLFESMLKYAKKNNKEASKLMEIVNKLSKSKHDVPASPVRKNLSKFLNNMVVMENTTPEKSSKFLHRLAKAKEIQSQNNNRSPSSSPVGLFHLNSVEKKSSPLSKSSPSVKTAKKTIDEESSQDFVMVPPKPKKTVLTNHQKEKLSTRRCDIPALYQDLSQDTMSMDSILNAGAVDGPNKTALNKKDDPNIKNEVIQSLCEDAVSFDCTKPAVEEEITVNGNDGKEDEEIIEDTQVLEKAVDVIENKSNCQSTEEQQDDSTKSGVTSSTGNSNNVAVPEDQCKESLENVLDIPTKSTDEVINQKSDDVNKDDDSKVKSPIKAVEESPAIVERKEATVSPPIEQMETEDVVAATAEPKLDVEVENPDEKQEIQNNTESDQAIGKDKIKTRKSATPLRKSVRKSKNRVSPIKPQLLGKRRSLNATCIDVTKSPATPKRTKLQSRKSIAVVQSHSDALKKDVEESSDKIETSDLKNNSAKDVSKKSCDNKGSETENVEDPKPVETNNAIAEGGKSTIKQRKRALESSTSKSSNFEEKSPTLKKRLRRSMGATNNLDSPGIVNKKTTNRKSKSKLGSQNVQENEKTDVDASKNEKQSTVNSEMEEPVVALNEKQNKIVEVEDSGEQAGHSKPIVVVEKIKNDVLTNSENVTDKISSKSQSNAIVDTPTRKVSNKPIETRRLTPRSHSKKKSSCACCDESSVSPKGERKERLSRTLFDQLTPTQKKRKNNEQSIDKNAEKEFSVLSELDCLQASSGSNTVLPSKKDEVSQSVVTDKKPEIGSPTLNDSGVIDIHISDKEKMEFENCTLIENGVGKENQKLNHVSKKVIPDESLSVESIPDLKATLESDIICPVSESNEEIKNKDEAAEKVEESMPKIDQNLDEEKDLKSNTDVQKSKNKHKGLDSWVIRSPRVDRNKDSHNESVTEENPELNESNISNHIEGQGISDSDESFIVSSQQPTDSVIKIKRQSNSFAKKPLPSEDTVLTCTENEKCNTSKESSEQLVETESAVGSNTETEKKSESFSKSHVCRRLLDNIEINTGDKIPDENQHQSENESDLSFINDNVYCQLLSQEETDNTNQITVKEETDIISHISSDHDYVSPSRKQNSKTDKFSSMNSNSEAAAITVDACQSSNKSTDEPTVNSVIDEQVPANNSSKIIDEMPNKKDDPASLASKNNHKDEKPAKLSSPDRSKIVMSPFRATRIKRMVLESARESPKKNEVFDLTESKIKEELTSPERELNKDEFIKVVSPPTAFKNKQSVSPEQSSSSKPRSTSVCPPSPSRALKIKRLIESKSSTEETISACSSPKKSAFSSPSKVSIENGISAAPPVSRIDKALAGSSMRSPEKSISFDNQEKNGMEGNCSVASSPQSARGRTAQLMGLVNGDSPAAQFRRHQQTPKRIRPIRIISASDNETHEGEDWVCKTYSPCAVPSPSILKTRMRTDDVSPQSSPSVTRNRLSDDPSEISPPTKKKRVNFHDPPLTQKLFFFKTGSGKVVSQGKSSEPDPKSSVQETVTDVPATPVEPAESSCSANQTVINCKQTSISSPVDVDSTLPSSSASLVTLWNDVNEREKLEFISHSILENKELLGSALGNVSCDTRKLLVEIMCNDPEFVSLISKDNSVARCITQDIESLSDNICKLDEESQLGLMKNVDESVKVKLLGDISPEMRVSILSDDVSSDPKLLKKVCSKIEAEDLAEEIASHLRRNSEVGEKILEKVGVDKVADLMISGINILKMKR</sequence>
<feature type="region of interest" description="Disordered" evidence="1">
    <location>
        <begin position="1814"/>
        <end position="1842"/>
    </location>
</feature>
<feature type="region of interest" description="Disordered" evidence="1">
    <location>
        <begin position="1992"/>
        <end position="2036"/>
    </location>
</feature>
<feature type="compositionally biased region" description="Low complexity" evidence="1">
    <location>
        <begin position="826"/>
        <end position="839"/>
    </location>
</feature>
<dbReference type="InterPro" id="IPR016024">
    <property type="entry name" value="ARM-type_fold"/>
</dbReference>
<feature type="compositionally biased region" description="Basic and acidic residues" evidence="1">
    <location>
        <begin position="868"/>
        <end position="880"/>
    </location>
</feature>
<feature type="compositionally biased region" description="Basic and acidic residues" evidence="1">
    <location>
        <begin position="920"/>
        <end position="934"/>
    </location>
</feature>
<feature type="compositionally biased region" description="Basic residues" evidence="1">
    <location>
        <begin position="1241"/>
        <end position="1251"/>
    </location>
</feature>
<dbReference type="SUPFAM" id="SSF48371">
    <property type="entry name" value="ARM repeat"/>
    <property type="match status" value="1"/>
</dbReference>
<feature type="region of interest" description="Disordered" evidence="1">
    <location>
        <begin position="2056"/>
        <end position="2088"/>
    </location>
</feature>
<feature type="region of interest" description="Disordered" evidence="1">
    <location>
        <begin position="1416"/>
        <end position="1504"/>
    </location>
</feature>
<feature type="compositionally biased region" description="Basic and acidic residues" evidence="1">
    <location>
        <begin position="1042"/>
        <end position="1063"/>
    </location>
</feature>